<evidence type="ECO:0000256" key="3">
    <source>
        <dbReference type="ARBA" id="ARBA00023175"/>
    </source>
</evidence>
<evidence type="ECO:0000256" key="1">
    <source>
        <dbReference type="ARBA" id="ARBA00023017"/>
    </source>
</evidence>
<dbReference type="OrthoDB" id="273640at2759"/>
<feature type="coiled-coil region" evidence="5">
    <location>
        <begin position="81"/>
        <end position="165"/>
    </location>
</feature>
<dbReference type="GO" id="GO:0030286">
    <property type="term" value="C:dynein complex"/>
    <property type="evidence" value="ECO:0007669"/>
    <property type="project" value="UniProtKB-KW"/>
</dbReference>
<evidence type="ECO:0000313" key="6">
    <source>
        <dbReference type="EMBL" id="KAG5183212.1"/>
    </source>
</evidence>
<dbReference type="Pfam" id="PF10211">
    <property type="entry name" value="Ax_dynein_light"/>
    <property type="match status" value="1"/>
</dbReference>
<reference evidence="6" key="1">
    <citation type="submission" date="2021-02" db="EMBL/GenBank/DDBJ databases">
        <title>First Annotated Genome of the Yellow-green Alga Tribonema minus.</title>
        <authorList>
            <person name="Mahan K.M."/>
        </authorList>
    </citation>
    <scope>NUCLEOTIDE SEQUENCE</scope>
    <source>
        <strain evidence="6">UTEX B ZZ1240</strain>
    </source>
</reference>
<evidence type="ECO:0000256" key="5">
    <source>
        <dbReference type="SAM" id="Coils"/>
    </source>
</evidence>
<dbReference type="GO" id="GO:0005930">
    <property type="term" value="C:axoneme"/>
    <property type="evidence" value="ECO:0007669"/>
    <property type="project" value="TreeGrafter"/>
</dbReference>
<protein>
    <submittedName>
        <fullName evidence="6">Axonemal dynein light chain-domain-containing protein</fullName>
    </submittedName>
</protein>
<keyword evidence="7" id="KW-1185">Reference proteome</keyword>
<accession>A0A835YWX9</accession>
<dbReference type="InterPro" id="IPR019347">
    <property type="entry name" value="Axonemal_dynein_light_chain"/>
</dbReference>
<keyword evidence="1" id="KW-0243">Dynein</keyword>
<gene>
    <name evidence="6" type="ORF">JKP88DRAFT_273196</name>
</gene>
<dbReference type="PANTHER" id="PTHR13183:SF0">
    <property type="entry name" value="AXONEMAL DYNEIN LIGHT INTERMEDIATE POLYPEPTIDE 1"/>
    <property type="match status" value="1"/>
</dbReference>
<evidence type="ECO:0000256" key="2">
    <source>
        <dbReference type="ARBA" id="ARBA00023054"/>
    </source>
</evidence>
<evidence type="ECO:0000256" key="4">
    <source>
        <dbReference type="ARBA" id="ARBA00038114"/>
    </source>
</evidence>
<proteinExistence type="inferred from homology"/>
<keyword evidence="3" id="KW-0505">Motor protein</keyword>
<organism evidence="6 7">
    <name type="scientific">Tribonema minus</name>
    <dbReference type="NCBI Taxonomy" id="303371"/>
    <lineage>
        <taxon>Eukaryota</taxon>
        <taxon>Sar</taxon>
        <taxon>Stramenopiles</taxon>
        <taxon>Ochrophyta</taxon>
        <taxon>PX clade</taxon>
        <taxon>Xanthophyceae</taxon>
        <taxon>Tribonematales</taxon>
        <taxon>Tribonemataceae</taxon>
        <taxon>Tribonema</taxon>
    </lineage>
</organism>
<dbReference type="PANTHER" id="PTHR13183">
    <property type="entry name" value="AXONEMAL INNER ARM DYNEIN LIGHT CHAIN 28"/>
    <property type="match status" value="1"/>
</dbReference>
<name>A0A835YWX9_9STRA</name>
<evidence type="ECO:0000313" key="7">
    <source>
        <dbReference type="Proteomes" id="UP000664859"/>
    </source>
</evidence>
<comment type="similarity">
    <text evidence="4">Belongs to the inner dynein arm light chain family.</text>
</comment>
<dbReference type="GO" id="GO:0045504">
    <property type="term" value="F:dynein heavy chain binding"/>
    <property type="evidence" value="ECO:0007669"/>
    <property type="project" value="TreeGrafter"/>
</dbReference>
<dbReference type="AlphaFoldDB" id="A0A835YWX9"/>
<dbReference type="EMBL" id="JAFCMP010000223">
    <property type="protein sequence ID" value="KAG5183212.1"/>
    <property type="molecule type" value="Genomic_DNA"/>
</dbReference>
<sequence length="182" mass="20125">MDAQLSHARSRPQPICAGRADIHRELFDELIRQVTVECPERGLLLLRMRDEACMGLDTWAELARDGVEFSRVHADAAAAGIVEVQQELTELHDAIAGLQVQLQGLSVNHRAIESGVALTQSLQREARERETAEAEAEHAALEACIRRVQQQQAQLLQAEQEKQQRLSAGYSRIESLSDGAAP</sequence>
<keyword evidence="2 5" id="KW-0175">Coiled coil</keyword>
<comment type="caution">
    <text evidence="6">The sequence shown here is derived from an EMBL/GenBank/DDBJ whole genome shotgun (WGS) entry which is preliminary data.</text>
</comment>
<dbReference type="Proteomes" id="UP000664859">
    <property type="component" value="Unassembled WGS sequence"/>
</dbReference>